<dbReference type="GO" id="GO:0005886">
    <property type="term" value="C:plasma membrane"/>
    <property type="evidence" value="ECO:0007669"/>
    <property type="project" value="UniProtKB-ARBA"/>
</dbReference>
<evidence type="ECO:0000256" key="6">
    <source>
        <dbReference type="SAM" id="Phobius"/>
    </source>
</evidence>
<evidence type="ECO:0000256" key="5">
    <source>
        <dbReference type="ARBA" id="ARBA00023136"/>
    </source>
</evidence>
<proteinExistence type="predicted"/>
<comment type="subcellular location">
    <subcellularLocation>
        <location evidence="1">Membrane</location>
        <topology evidence="1">Multi-pass membrane protein</topology>
    </subcellularLocation>
</comment>
<organism evidence="7 8">
    <name type="scientific">Porcincola intestinalis</name>
    <dbReference type="NCBI Taxonomy" id="2606632"/>
    <lineage>
        <taxon>Bacteria</taxon>
        <taxon>Bacillati</taxon>
        <taxon>Bacillota</taxon>
        <taxon>Clostridia</taxon>
        <taxon>Lachnospirales</taxon>
        <taxon>Lachnospiraceae</taxon>
        <taxon>Porcincola</taxon>
    </lineage>
</organism>
<keyword evidence="4 6" id="KW-1133">Transmembrane helix</keyword>
<keyword evidence="8" id="KW-1185">Reference proteome</keyword>
<comment type="caution">
    <text evidence="7">The sequence shown here is derived from an EMBL/GenBank/DDBJ whole genome shotgun (WGS) entry which is preliminary data.</text>
</comment>
<evidence type="ECO:0000256" key="1">
    <source>
        <dbReference type="ARBA" id="ARBA00004141"/>
    </source>
</evidence>
<evidence type="ECO:0000313" key="7">
    <source>
        <dbReference type="EMBL" id="MSS13556.1"/>
    </source>
</evidence>
<keyword evidence="2" id="KW-1003">Cell membrane</keyword>
<feature type="transmembrane region" description="Helical" evidence="6">
    <location>
        <begin position="132"/>
        <end position="150"/>
    </location>
</feature>
<keyword evidence="3 6" id="KW-0812">Transmembrane</keyword>
<dbReference type="PANTHER" id="PTHR34857">
    <property type="entry name" value="SLL0384 PROTEIN"/>
    <property type="match status" value="1"/>
</dbReference>
<reference evidence="7 8" key="1">
    <citation type="submission" date="2019-08" db="EMBL/GenBank/DDBJ databases">
        <title>In-depth cultivation of the pig gut microbiome towards novel bacterial diversity and tailored functional studies.</title>
        <authorList>
            <person name="Wylensek D."/>
            <person name="Hitch T.C.A."/>
            <person name="Clavel T."/>
        </authorList>
    </citation>
    <scope>NUCLEOTIDE SEQUENCE [LARGE SCALE GENOMIC DNA]</scope>
    <source>
        <strain evidence="7 8">Oil+RF-744-WCA-WT-11</strain>
    </source>
</reference>
<feature type="transmembrane region" description="Helical" evidence="6">
    <location>
        <begin position="193"/>
        <end position="211"/>
    </location>
</feature>
<dbReference type="InterPro" id="IPR051611">
    <property type="entry name" value="ECF_transporter_component"/>
</dbReference>
<evidence type="ECO:0000313" key="8">
    <source>
        <dbReference type="Proteomes" id="UP000481852"/>
    </source>
</evidence>
<dbReference type="CDD" id="cd16914">
    <property type="entry name" value="EcfT"/>
    <property type="match status" value="1"/>
</dbReference>
<accession>A0A6L5X3K6</accession>
<evidence type="ECO:0000256" key="4">
    <source>
        <dbReference type="ARBA" id="ARBA00022989"/>
    </source>
</evidence>
<feature type="transmembrane region" description="Helical" evidence="6">
    <location>
        <begin position="102"/>
        <end position="120"/>
    </location>
</feature>
<evidence type="ECO:0000256" key="2">
    <source>
        <dbReference type="ARBA" id="ARBA00022475"/>
    </source>
</evidence>
<evidence type="ECO:0000256" key="3">
    <source>
        <dbReference type="ARBA" id="ARBA00022692"/>
    </source>
</evidence>
<dbReference type="Pfam" id="PF02361">
    <property type="entry name" value="CbiQ"/>
    <property type="match status" value="1"/>
</dbReference>
<dbReference type="AlphaFoldDB" id="A0A6L5X3K6"/>
<name>A0A6L5X3K6_9FIRM</name>
<protein>
    <submittedName>
        <fullName evidence="7">Energy-coupling factor transporter transmembrane protein EcfT</fullName>
    </submittedName>
</protein>
<feature type="transmembrane region" description="Helical" evidence="6">
    <location>
        <begin position="278"/>
        <end position="296"/>
    </location>
</feature>
<dbReference type="EMBL" id="VULZ01000001">
    <property type="protein sequence ID" value="MSS13556.1"/>
    <property type="molecule type" value="Genomic_DNA"/>
</dbReference>
<gene>
    <name evidence="7" type="ORF">FYJ35_00565</name>
</gene>
<dbReference type="PANTHER" id="PTHR34857:SF2">
    <property type="entry name" value="SLL0384 PROTEIN"/>
    <property type="match status" value="1"/>
</dbReference>
<sequence>MVRLYSVSCDWSGCPDHRIPTDRGRKETTEAAGAGMNWNRSILKVLSRLRESDLKDVGRGRSERAGILNGMKKGGGAERSGLPVVCLLSALLLILLCALSRNAVFTVTVLAGLLARAAALPIRQLKRVMETLFLPCILTMILMLPAVFLGNPRTMLTVTMKVADAVLALSLMGTAVSFQRLTEAFRQLYFPELFVLVLDLTIRYLVILGHYSGALLEAVTMRSVGTVNWKHSGAGGILGTTFLKSQQMAQQTEEAMRLRGFDGAYPALNRSRFGLRDVLILSADVLALLFFVYTQMRITAV</sequence>
<keyword evidence="5 6" id="KW-0472">Membrane</keyword>
<dbReference type="InterPro" id="IPR003339">
    <property type="entry name" value="ABC/ECF_trnsptr_transmembrane"/>
</dbReference>
<feature type="transmembrane region" description="Helical" evidence="6">
    <location>
        <begin position="80"/>
        <end position="96"/>
    </location>
</feature>
<dbReference type="Proteomes" id="UP000481852">
    <property type="component" value="Unassembled WGS sequence"/>
</dbReference>